<reference evidence="3" key="1">
    <citation type="submission" date="2022-11" db="UniProtKB">
        <authorList>
            <consortium name="WormBaseParasite"/>
        </authorList>
    </citation>
    <scope>IDENTIFICATION</scope>
</reference>
<evidence type="ECO:0000313" key="3">
    <source>
        <dbReference type="WBParaSite" id="scaffold5672_cov414.g9832"/>
    </source>
</evidence>
<dbReference type="Proteomes" id="UP000887561">
    <property type="component" value="Unplaced"/>
</dbReference>
<evidence type="ECO:0000256" key="1">
    <source>
        <dbReference type="SAM" id="MobiDB-lite"/>
    </source>
</evidence>
<feature type="compositionally biased region" description="Polar residues" evidence="1">
    <location>
        <begin position="211"/>
        <end position="220"/>
    </location>
</feature>
<proteinExistence type="predicted"/>
<accession>A0A915MYU6</accession>
<sequence>MITLIKQPVRFLQFTFKTEGYRQKFVNIKCENESGDDNIAIIDVIPGNRQTCHKNFYDSQIVKTKLCANDKYVLIVKSNEKHSKSGIYSMDCEQAIYEKNYLNKYLIVIAEGKGKNVVMDYPPLKINENKQEPHIVKSSYGHVYQDLNAQNKGKDKYILIESDDEMEYTNIPNNIDKNESAKTDQEHWEDIYKKFGFSQSNGYLEDMVNNPFKNNQQHPQFDTYPGGDKRD</sequence>
<evidence type="ECO:0000313" key="2">
    <source>
        <dbReference type="Proteomes" id="UP000887561"/>
    </source>
</evidence>
<protein>
    <submittedName>
        <fullName evidence="3">Uncharacterized protein</fullName>
    </submittedName>
</protein>
<keyword evidence="2" id="KW-1185">Reference proteome</keyword>
<name>A0A915MYU6_MELJA</name>
<feature type="region of interest" description="Disordered" evidence="1">
    <location>
        <begin position="206"/>
        <end position="231"/>
    </location>
</feature>
<organism evidence="2 3">
    <name type="scientific">Meloidogyne javanica</name>
    <name type="common">Root-knot nematode worm</name>
    <dbReference type="NCBI Taxonomy" id="6303"/>
    <lineage>
        <taxon>Eukaryota</taxon>
        <taxon>Metazoa</taxon>
        <taxon>Ecdysozoa</taxon>
        <taxon>Nematoda</taxon>
        <taxon>Chromadorea</taxon>
        <taxon>Rhabditida</taxon>
        <taxon>Tylenchina</taxon>
        <taxon>Tylenchomorpha</taxon>
        <taxon>Tylenchoidea</taxon>
        <taxon>Meloidogynidae</taxon>
        <taxon>Meloidogyninae</taxon>
        <taxon>Meloidogyne</taxon>
        <taxon>Meloidogyne incognita group</taxon>
    </lineage>
</organism>
<dbReference type="WBParaSite" id="scaffold5672_cov414.g9832">
    <property type="protein sequence ID" value="scaffold5672_cov414.g9832"/>
    <property type="gene ID" value="scaffold5672_cov414.g9832"/>
</dbReference>
<dbReference type="AlphaFoldDB" id="A0A915MYU6"/>